<accession>A0A2T7Q1G6</accession>
<feature type="compositionally biased region" description="Basic and acidic residues" evidence="1">
    <location>
        <begin position="151"/>
        <end position="168"/>
    </location>
</feature>
<evidence type="ECO:0000313" key="2">
    <source>
        <dbReference type="EMBL" id="PVD39504.1"/>
    </source>
</evidence>
<feature type="compositionally biased region" description="Basic and acidic residues" evidence="1">
    <location>
        <begin position="26"/>
        <end position="41"/>
    </location>
</feature>
<proteinExistence type="predicted"/>
<sequence>MTQGDGDWQISHLEASEMGVRPTPEMPRDARVSENDDKAESDISSLANDRTAQTISAISDNQRKIQSLGKTLSDKKPVSQVLKEALEKLREQEASQTRKYLGDNYLPQEEGETKVPQSANGGESDRGQRLEAIYRMLLRMYSKQSDSKVNSGHEDGPNGEVQQDRQEGHTPVQSDSEFRDAVLEAFEVKLLKDLDLAEQAGFSVEEIMADLRKKSARDQQTRLQTIKRQLDELDRSPRL</sequence>
<feature type="region of interest" description="Disordered" evidence="1">
    <location>
        <begin position="1"/>
        <end position="48"/>
    </location>
</feature>
<organism evidence="2 3">
    <name type="scientific">Pomacea canaliculata</name>
    <name type="common">Golden apple snail</name>
    <dbReference type="NCBI Taxonomy" id="400727"/>
    <lineage>
        <taxon>Eukaryota</taxon>
        <taxon>Metazoa</taxon>
        <taxon>Spiralia</taxon>
        <taxon>Lophotrochozoa</taxon>
        <taxon>Mollusca</taxon>
        <taxon>Gastropoda</taxon>
        <taxon>Caenogastropoda</taxon>
        <taxon>Architaenioglossa</taxon>
        <taxon>Ampullarioidea</taxon>
        <taxon>Ampullariidae</taxon>
        <taxon>Pomacea</taxon>
    </lineage>
</organism>
<evidence type="ECO:0000256" key="1">
    <source>
        <dbReference type="SAM" id="MobiDB-lite"/>
    </source>
</evidence>
<reference evidence="2 3" key="1">
    <citation type="submission" date="2018-04" db="EMBL/GenBank/DDBJ databases">
        <title>The genome of golden apple snail Pomacea canaliculata provides insight into stress tolerance and invasive adaptation.</title>
        <authorList>
            <person name="Liu C."/>
            <person name="Liu B."/>
            <person name="Ren Y."/>
            <person name="Zhang Y."/>
            <person name="Wang H."/>
            <person name="Li S."/>
            <person name="Jiang F."/>
            <person name="Yin L."/>
            <person name="Zhang G."/>
            <person name="Qian W."/>
            <person name="Fan W."/>
        </authorList>
    </citation>
    <scope>NUCLEOTIDE SEQUENCE [LARGE SCALE GENOMIC DNA]</scope>
    <source>
        <strain evidence="2">SZHN2017</strain>
        <tissue evidence="2">Muscle</tissue>
    </source>
</reference>
<comment type="caution">
    <text evidence="2">The sequence shown here is derived from an EMBL/GenBank/DDBJ whole genome shotgun (WGS) entry which is preliminary data.</text>
</comment>
<dbReference type="Proteomes" id="UP000245119">
    <property type="component" value="Linkage Group LG1"/>
</dbReference>
<protein>
    <submittedName>
        <fullName evidence="2">Uncharacterized protein</fullName>
    </submittedName>
</protein>
<dbReference type="AlphaFoldDB" id="A0A2T7Q1G6"/>
<evidence type="ECO:0000313" key="3">
    <source>
        <dbReference type="Proteomes" id="UP000245119"/>
    </source>
</evidence>
<feature type="region of interest" description="Disordered" evidence="1">
    <location>
        <begin position="90"/>
        <end position="129"/>
    </location>
</feature>
<feature type="region of interest" description="Disordered" evidence="1">
    <location>
        <begin position="143"/>
        <end position="178"/>
    </location>
</feature>
<dbReference type="EMBL" id="PZQS01000001">
    <property type="protein sequence ID" value="PVD39504.1"/>
    <property type="molecule type" value="Genomic_DNA"/>
</dbReference>
<name>A0A2T7Q1G6_POMCA</name>
<keyword evidence="3" id="KW-1185">Reference proteome</keyword>
<gene>
    <name evidence="2" type="ORF">C0Q70_02138</name>
</gene>